<reference evidence="2 3" key="1">
    <citation type="submission" date="2015-04" db="EMBL/GenBank/DDBJ databases">
        <authorList>
            <person name="Syromyatnikov M.Y."/>
            <person name="Popov V.N."/>
        </authorList>
    </citation>
    <scope>NUCLEOTIDE SEQUENCE [LARGE SCALE GENOMIC DNA]</scope>
</reference>
<evidence type="ECO:0000256" key="1">
    <source>
        <dbReference type="SAM" id="SignalP"/>
    </source>
</evidence>
<evidence type="ECO:0000313" key="3">
    <source>
        <dbReference type="Proteomes" id="UP000183832"/>
    </source>
</evidence>
<protein>
    <submittedName>
        <fullName evidence="2">CLUMA_CG001434, isoform A</fullName>
    </submittedName>
</protein>
<gene>
    <name evidence="2" type="ORF">CLUMA_CG001434</name>
</gene>
<dbReference type="AlphaFoldDB" id="A0A1J1HMF5"/>
<accession>A0A1J1HMF5</accession>
<sequence length="171" mass="19178">MLEGSERTRILLLLACLNIVNKIVNGQESTFNSLREIIKGKQKQKSESQHKSFTSGEQVVAIAKATIQGNKREIVARSNTVWSAVDDNDTKIDLLLVSSEVNVYTELARLKSYRKYMHSIAKASNKHTMTVGRSSIGLEWIEGKRVQIYWSWRFTRECLTVTTTAAAATAA</sequence>
<keyword evidence="1" id="KW-0732">Signal</keyword>
<dbReference type="Proteomes" id="UP000183832">
    <property type="component" value="Unassembled WGS sequence"/>
</dbReference>
<evidence type="ECO:0000313" key="2">
    <source>
        <dbReference type="EMBL" id="CRK87638.1"/>
    </source>
</evidence>
<feature type="chain" id="PRO_5012113941" evidence="1">
    <location>
        <begin position="27"/>
        <end position="171"/>
    </location>
</feature>
<dbReference type="EMBL" id="CVRI01000004">
    <property type="protein sequence ID" value="CRK87638.1"/>
    <property type="molecule type" value="Genomic_DNA"/>
</dbReference>
<keyword evidence="3" id="KW-1185">Reference proteome</keyword>
<feature type="signal peptide" evidence="1">
    <location>
        <begin position="1"/>
        <end position="26"/>
    </location>
</feature>
<organism evidence="2 3">
    <name type="scientific">Clunio marinus</name>
    <dbReference type="NCBI Taxonomy" id="568069"/>
    <lineage>
        <taxon>Eukaryota</taxon>
        <taxon>Metazoa</taxon>
        <taxon>Ecdysozoa</taxon>
        <taxon>Arthropoda</taxon>
        <taxon>Hexapoda</taxon>
        <taxon>Insecta</taxon>
        <taxon>Pterygota</taxon>
        <taxon>Neoptera</taxon>
        <taxon>Endopterygota</taxon>
        <taxon>Diptera</taxon>
        <taxon>Nematocera</taxon>
        <taxon>Chironomoidea</taxon>
        <taxon>Chironomidae</taxon>
        <taxon>Clunio</taxon>
    </lineage>
</organism>
<proteinExistence type="predicted"/>
<name>A0A1J1HMF5_9DIPT</name>